<dbReference type="GO" id="GO:0006364">
    <property type="term" value="P:rRNA processing"/>
    <property type="evidence" value="ECO:0007669"/>
    <property type="project" value="UniProtKB-UniRule"/>
</dbReference>
<comment type="cofactor">
    <cofactor evidence="15">
        <name>Mg(2+)</name>
        <dbReference type="ChEBI" id="CHEBI:18420"/>
    </cofactor>
    <text evidence="15">Binds 1 Mg(2+) ion per subunit.</text>
</comment>
<keyword evidence="5 15" id="KW-0698">rRNA processing</keyword>
<keyword evidence="3 15" id="KW-0963">Cytoplasm</keyword>
<dbReference type="InterPro" id="IPR019307">
    <property type="entry name" value="RNA-bd_AU-1/RNase_E/G"/>
</dbReference>
<comment type="similarity">
    <text evidence="1">Belongs to the RNase E/G family. RNase G subfamily.</text>
</comment>
<dbReference type="InterPro" id="IPR004659">
    <property type="entry name" value="RNase_E/G"/>
</dbReference>
<evidence type="ECO:0000256" key="1">
    <source>
        <dbReference type="ARBA" id="ARBA00005663"/>
    </source>
</evidence>
<feature type="binding site" evidence="15">
    <location>
        <position position="400"/>
    </location>
    <ligand>
        <name>Zn(2+)</name>
        <dbReference type="ChEBI" id="CHEBI:29105"/>
        <note>ligand shared between dimeric partners</note>
    </ligand>
</feature>
<evidence type="ECO:0000256" key="4">
    <source>
        <dbReference type="ARBA" id="ARBA00022519"/>
    </source>
</evidence>
<dbReference type="GO" id="GO:0009898">
    <property type="term" value="C:cytoplasmic side of plasma membrane"/>
    <property type="evidence" value="ECO:0007669"/>
    <property type="project" value="UniProtKB-UniRule"/>
</dbReference>
<evidence type="ECO:0000259" key="17">
    <source>
        <dbReference type="PROSITE" id="PS50126"/>
    </source>
</evidence>
<keyword evidence="13 15" id="KW-0694">RNA-binding</keyword>
<feature type="compositionally biased region" description="Gly residues" evidence="16">
    <location>
        <begin position="630"/>
        <end position="639"/>
    </location>
</feature>
<feature type="region of interest" description="Disordered" evidence="16">
    <location>
        <begin position="477"/>
        <end position="792"/>
    </location>
</feature>
<feature type="binding site" evidence="15">
    <location>
        <position position="403"/>
    </location>
    <ligand>
        <name>Zn(2+)</name>
        <dbReference type="ChEBI" id="CHEBI:29105"/>
        <note>ligand shared between dimeric partners</note>
    </ligand>
</feature>
<evidence type="ECO:0000256" key="16">
    <source>
        <dbReference type="SAM" id="MobiDB-lite"/>
    </source>
</evidence>
<keyword evidence="8 15" id="KW-0479">Metal-binding</keyword>
<feature type="compositionally biased region" description="Low complexity" evidence="16">
    <location>
        <begin position="613"/>
        <end position="629"/>
    </location>
</feature>
<feature type="compositionally biased region" description="Polar residues" evidence="16">
    <location>
        <begin position="715"/>
        <end position="730"/>
    </location>
</feature>
<dbReference type="PANTHER" id="PTHR30001">
    <property type="entry name" value="RIBONUCLEASE"/>
    <property type="match status" value="1"/>
</dbReference>
<evidence type="ECO:0000256" key="6">
    <source>
        <dbReference type="ARBA" id="ARBA00022694"/>
    </source>
</evidence>
<keyword evidence="15" id="KW-0862">Zinc</keyword>
<evidence type="ECO:0000256" key="9">
    <source>
        <dbReference type="ARBA" id="ARBA00022730"/>
    </source>
</evidence>
<dbReference type="GO" id="GO:0005737">
    <property type="term" value="C:cytoplasm"/>
    <property type="evidence" value="ECO:0007669"/>
    <property type="project" value="UniProtKB-SubCell"/>
</dbReference>
<evidence type="ECO:0000256" key="15">
    <source>
        <dbReference type="HAMAP-Rule" id="MF_00970"/>
    </source>
</evidence>
<evidence type="ECO:0000256" key="5">
    <source>
        <dbReference type="ARBA" id="ARBA00022552"/>
    </source>
</evidence>
<evidence type="ECO:0000256" key="10">
    <source>
        <dbReference type="ARBA" id="ARBA00022759"/>
    </source>
</evidence>
<dbReference type="Pfam" id="PF10150">
    <property type="entry name" value="RNase_E_G"/>
    <property type="match status" value="1"/>
</dbReference>
<keyword evidence="9 15" id="KW-0699">rRNA-binding</keyword>
<dbReference type="HAMAP" id="MF_00970">
    <property type="entry name" value="RNase_E"/>
    <property type="match status" value="1"/>
</dbReference>
<keyword evidence="10 15" id="KW-0255">Endonuclease</keyword>
<dbReference type="PROSITE" id="PS50126">
    <property type="entry name" value="S1"/>
    <property type="match status" value="1"/>
</dbReference>
<dbReference type="Gene3D" id="2.40.50.140">
    <property type="entry name" value="Nucleic acid-binding proteins"/>
    <property type="match status" value="1"/>
</dbReference>
<comment type="caution">
    <text evidence="18">The sequence shown here is derived from an EMBL/GenBank/DDBJ whole genome shotgun (WGS) entry which is preliminary data.</text>
</comment>
<feature type="binding site" evidence="15">
    <location>
        <position position="299"/>
    </location>
    <ligand>
        <name>Mg(2+)</name>
        <dbReference type="ChEBI" id="CHEBI:18420"/>
        <note>catalytic</note>
    </ligand>
</feature>
<keyword evidence="12 15" id="KW-0460">Magnesium</keyword>
<dbReference type="NCBIfam" id="TIGR00757">
    <property type="entry name" value="RNaseEG"/>
    <property type="match status" value="1"/>
</dbReference>
<feature type="compositionally biased region" description="Low complexity" evidence="16">
    <location>
        <begin position="688"/>
        <end position="697"/>
    </location>
</feature>
<comment type="function">
    <text evidence="15">Endoribonuclease that plays a central role in RNA processing and decay. Required for the maturation of 5S and 16S rRNAs and the majority of tRNAs. Also involved in the degradation of most mRNAs.</text>
</comment>
<dbReference type="PANTHER" id="PTHR30001:SF1">
    <property type="entry name" value="RIBONUCLEASE E_G-LIKE PROTEIN, CHLOROPLASTIC"/>
    <property type="match status" value="1"/>
</dbReference>
<comment type="cofactor">
    <cofactor evidence="15">
        <name>Zn(2+)</name>
        <dbReference type="ChEBI" id="CHEBI:29105"/>
    </cofactor>
    <text evidence="15">Binds 2 Zn(2+) ions per homotetramer.</text>
</comment>
<dbReference type="SMART" id="SM00316">
    <property type="entry name" value="S1"/>
    <property type="match status" value="1"/>
</dbReference>
<keyword evidence="11 15" id="KW-0378">Hydrolase</keyword>
<dbReference type="EC" id="3.1.26.12" evidence="15"/>
<reference evidence="18 19" key="1">
    <citation type="submission" date="2020-08" db="EMBL/GenBank/DDBJ databases">
        <title>Bridging the membrane lipid divide: bacteria of the FCB group superphylum have the potential to synthesize archaeal ether lipids.</title>
        <authorList>
            <person name="Villanueva L."/>
            <person name="Von Meijenfeldt F.A.B."/>
            <person name="Westbye A.B."/>
            <person name="Yadav S."/>
            <person name="Hopmans E.C."/>
            <person name="Dutilh B.E."/>
            <person name="Sinninghe Damste J.S."/>
        </authorList>
    </citation>
    <scope>NUCLEOTIDE SEQUENCE [LARGE SCALE GENOMIC DNA]</scope>
    <source>
        <strain evidence="18">NIOZ-UU100</strain>
    </source>
</reference>
<comment type="subunit">
    <text evidence="15">Component of the RNA degradosome, which is a multiprotein complex involved in RNA processing and mRNA degradation. Within the RNA degradosome, RNase E assembles into a homotetramer formed by a dimer of dimers.</text>
</comment>
<evidence type="ECO:0000256" key="2">
    <source>
        <dbReference type="ARBA" id="ARBA00022475"/>
    </source>
</evidence>
<feature type="domain" description="S1 motif" evidence="17">
    <location>
        <begin position="36"/>
        <end position="117"/>
    </location>
</feature>
<comment type="catalytic activity">
    <reaction evidence="15">
        <text>Endonucleolytic cleavage of single-stranded RNA in A- and U-rich regions.</text>
        <dbReference type="EC" id="3.1.26.12"/>
    </reaction>
</comment>
<dbReference type="Proteomes" id="UP000654401">
    <property type="component" value="Unassembled WGS sequence"/>
</dbReference>
<keyword evidence="15" id="KW-0820">tRNA-binding</keyword>
<dbReference type="Gene3D" id="3.40.1260.20">
    <property type="entry name" value="Ribonuclease E, catalytic domain"/>
    <property type="match status" value="1"/>
</dbReference>
<keyword evidence="7 15" id="KW-0540">Nuclease</keyword>
<dbReference type="GO" id="GO:0008995">
    <property type="term" value="F:ribonuclease E activity"/>
    <property type="evidence" value="ECO:0007669"/>
    <property type="project" value="UniProtKB-EC"/>
</dbReference>
<evidence type="ECO:0000256" key="12">
    <source>
        <dbReference type="ARBA" id="ARBA00022842"/>
    </source>
</evidence>
<keyword evidence="4 15" id="KW-0997">Cell inner membrane</keyword>
<evidence type="ECO:0000256" key="3">
    <source>
        <dbReference type="ARBA" id="ARBA00022490"/>
    </source>
</evidence>
<evidence type="ECO:0000256" key="11">
    <source>
        <dbReference type="ARBA" id="ARBA00022801"/>
    </source>
</evidence>
<feature type="compositionally biased region" description="Polar residues" evidence="16">
    <location>
        <begin position="756"/>
        <end position="770"/>
    </location>
</feature>
<feature type="compositionally biased region" description="Low complexity" evidence="16">
    <location>
        <begin position="640"/>
        <end position="674"/>
    </location>
</feature>
<organism evidence="18 19">
    <name type="scientific">Candidatus Thiopontia autotrophica</name>
    <dbReference type="NCBI Taxonomy" id="2841688"/>
    <lineage>
        <taxon>Bacteria</taxon>
        <taxon>Pseudomonadati</taxon>
        <taxon>Pseudomonadota</taxon>
        <taxon>Gammaproteobacteria</taxon>
        <taxon>Candidatus Thiopontia</taxon>
    </lineage>
</organism>
<dbReference type="SUPFAM" id="SSF50249">
    <property type="entry name" value="Nucleic acid-binding proteins"/>
    <property type="match status" value="1"/>
</dbReference>
<dbReference type="CDD" id="cd04453">
    <property type="entry name" value="S1_RNase_E"/>
    <property type="match status" value="1"/>
</dbReference>
<proteinExistence type="inferred from homology"/>
<dbReference type="GO" id="GO:0000287">
    <property type="term" value="F:magnesium ion binding"/>
    <property type="evidence" value="ECO:0007669"/>
    <property type="project" value="UniProtKB-UniRule"/>
</dbReference>
<protein>
    <recommendedName>
        <fullName evidence="15">Ribonuclease E</fullName>
        <shortName evidence="15">RNase E</shortName>
        <ecNumber evidence="15">3.1.26.12</ecNumber>
    </recommendedName>
</protein>
<dbReference type="Pfam" id="PF20833">
    <property type="entry name" value="RNase_E_G_Thio"/>
    <property type="match status" value="1"/>
</dbReference>
<dbReference type="EMBL" id="JACNFK010000011">
    <property type="protein sequence ID" value="MBC8518897.1"/>
    <property type="molecule type" value="Genomic_DNA"/>
</dbReference>
<dbReference type="InterPro" id="IPR003029">
    <property type="entry name" value="S1_domain"/>
</dbReference>
<name>A0A8J6TWZ8_9GAMM</name>
<dbReference type="InterPro" id="IPR012340">
    <property type="entry name" value="NA-bd_OB-fold"/>
</dbReference>
<dbReference type="GO" id="GO:0008033">
    <property type="term" value="P:tRNA processing"/>
    <property type="evidence" value="ECO:0007669"/>
    <property type="project" value="UniProtKB-UniRule"/>
</dbReference>
<dbReference type="InterPro" id="IPR048583">
    <property type="entry name" value="RNase_E_G_thioredoxin-like"/>
</dbReference>
<gene>
    <name evidence="15" type="primary">rne</name>
    <name evidence="18" type="ORF">H8D24_00625</name>
</gene>
<evidence type="ECO:0000256" key="14">
    <source>
        <dbReference type="ARBA" id="ARBA00023136"/>
    </source>
</evidence>
<keyword evidence="6 15" id="KW-0819">tRNA processing</keyword>
<keyword evidence="14 15" id="KW-0472">Membrane</keyword>
<dbReference type="GO" id="GO:0000049">
    <property type="term" value="F:tRNA binding"/>
    <property type="evidence" value="ECO:0007669"/>
    <property type="project" value="UniProtKB-KW"/>
</dbReference>
<evidence type="ECO:0000256" key="7">
    <source>
        <dbReference type="ARBA" id="ARBA00022722"/>
    </source>
</evidence>
<feature type="compositionally biased region" description="Basic and acidic residues" evidence="16">
    <location>
        <begin position="539"/>
        <end position="550"/>
    </location>
</feature>
<evidence type="ECO:0000313" key="18">
    <source>
        <dbReference type="EMBL" id="MBC8518897.1"/>
    </source>
</evidence>
<evidence type="ECO:0000256" key="13">
    <source>
        <dbReference type="ARBA" id="ARBA00022884"/>
    </source>
</evidence>
<feature type="compositionally biased region" description="Basic and acidic residues" evidence="16">
    <location>
        <begin position="480"/>
        <end position="492"/>
    </location>
</feature>
<evidence type="ECO:0000256" key="8">
    <source>
        <dbReference type="ARBA" id="ARBA00022723"/>
    </source>
</evidence>
<feature type="binding site" evidence="15">
    <location>
        <position position="342"/>
    </location>
    <ligand>
        <name>Mg(2+)</name>
        <dbReference type="ChEBI" id="CHEBI:18420"/>
        <note>catalytic</note>
    </ligand>
</feature>
<accession>A0A8J6TWZ8</accession>
<dbReference type="AlphaFoldDB" id="A0A8J6TWZ8"/>
<sequence length="792" mass="88173">MLMNATQEEELRVALVDGQYLYDLDIESAAYEKKKGNLYKGKITRVEPSLEAAFVNYGCERHGFLPFKEISRNYFKDGAFDGGGRPNIADSVSEGQEVIVQIEKEERGNKGAALTTFVSMAGRYLVYMPNNPRAGGISRRIEGKDRQELRTAMRDMNIPKGSGAIIRTAGVGKTTEDLQWDLDYQHKIWSSIETAAEKPAPFLIYRESDIVVRVIRDYLRDDIGEILIDNEDTYQIAHEFMSRVMPHNLRKLKQYKEETPIFTRFQIESQLESAFRREVRLPSGGSIVIDPTEALISIDINSARATKGSNIEETALNANLEAADEIARQLRIRDSGGLVVIDFIDMHAGKNQRAVENRLRDALQQDRARVQVGKISRFGLLEMSRQRLRPSLGESAHNVCPRCSGQGTIRGTQSIALSVLRLIQEEALKEGSGQVTAQLPIPVATYLLNEKRDIVTEIEKRCAVSVMLIPNQSLDTPHYSIERSRKSPDSQEQKQPPSYQRVEKKESSEDDVIQETSSVKRDKPAVSEVMPSAPAPKIVKKEPASKRQEKSSTSSPSWIKKIITSLFGGSKKKKEEEEKKKRAANQRNRNRGRGRNRQGDNRSGGGGRHPSRRGQGNKNRSQQRGNRQGQKGGGQGRSQGGSQNQGKQQGQEQKQKQEQGQQNQDQNKSQGQGQTTTSNSRSRIVQKIAPRIATRIATARREDVHAPAAIVAGNNRKQTLTPVTQQNSAPTPKESPKQAVPQQKPVENRQPDKSSAPAQTNSQKPANNNPKPVETAVKKEPAVKATTSTEQG</sequence>
<comment type="subcellular location">
    <subcellularLocation>
        <location evidence="15">Cytoplasm</location>
    </subcellularLocation>
    <subcellularLocation>
        <location evidence="15">Cell inner membrane</location>
        <topology evidence="15">Peripheral membrane protein</topology>
        <orientation evidence="15">Cytoplasmic side</orientation>
    </subcellularLocation>
</comment>
<dbReference type="GO" id="GO:0008270">
    <property type="term" value="F:zinc ion binding"/>
    <property type="evidence" value="ECO:0007669"/>
    <property type="project" value="UniProtKB-UniRule"/>
</dbReference>
<dbReference type="Pfam" id="PF00575">
    <property type="entry name" value="S1"/>
    <property type="match status" value="1"/>
</dbReference>
<feature type="region of interest" description="Required for zinc-mediated homotetramerization and catalytic activity" evidence="15">
    <location>
        <begin position="400"/>
        <end position="403"/>
    </location>
</feature>
<dbReference type="GO" id="GO:0019843">
    <property type="term" value="F:rRNA binding"/>
    <property type="evidence" value="ECO:0007669"/>
    <property type="project" value="UniProtKB-KW"/>
</dbReference>
<keyword evidence="2 15" id="KW-1003">Cell membrane</keyword>
<evidence type="ECO:0000313" key="19">
    <source>
        <dbReference type="Proteomes" id="UP000654401"/>
    </source>
</evidence>
<comment type="similarity">
    <text evidence="15">Belongs to the RNase E/G family. RNase E subfamily.</text>
</comment>
<dbReference type="InterPro" id="IPR028878">
    <property type="entry name" value="RNase_E"/>
</dbReference>
<feature type="compositionally biased region" description="Basic residues" evidence="16">
    <location>
        <begin position="581"/>
        <end position="596"/>
    </location>
</feature>
<dbReference type="GO" id="GO:0006402">
    <property type="term" value="P:mRNA catabolic process"/>
    <property type="evidence" value="ECO:0007669"/>
    <property type="project" value="UniProtKB-UniRule"/>
</dbReference>